<dbReference type="PANTHER" id="PTHR10039">
    <property type="entry name" value="AMELOGENIN"/>
    <property type="match status" value="1"/>
</dbReference>
<dbReference type="InterPro" id="IPR056884">
    <property type="entry name" value="NPHP3-like_N"/>
</dbReference>
<sequence length="978" mass="110772">MTPGFMHTPKEMRVSGRKPLFTSTAVSSDPWSAAYCEAVENLSGELDIAILEAENVAQLFQKLEELEKEATRESAFARGVKYLRSIQVPLERFKLALDLASPLASHEPTATAVVGVVRGMTAIAISFATADLNFAKQVAEMLEQISYIDDCDTLGQKGDRKDIHRALVSVYQTMLEFYTAAFEILMKKGAKLMVKMALESDRLPNIVQDFVRCSKVLQSLVQKATWEIVEDIKAMLYDREIARWLGGDKMSRQAQFHASLQEIRADRACDFILKDTNFINWYHTSESRQLAILGDMGSGKTVAMTFLVDELNRRKAHRMPQPKICFYYCRDDETGQANYIVTALILSVLEQLPGLKRPFFEWYKQAQASGIFDPAMSFTKLEELFRRLLETIDRPVFIVIDGLDECDRASRNRLLGLLKALSVRIPGLKFLLSSRPQHEILEQLDGMNKIELGPDTQRDAIVVEKTVERQLFYLPTDVKELVIARLSRLAQGNLYVALFFRCTADDPENQVLARTALKLLAVARRPLSTLELAWAVTLGVSSGVTRVDSLAKLVDHHRIISLIQPFIARVDFTDEEKRQVRLVHQSPGLSQAKSDQMSCDHCHETLEAFALDICIRYLLLEDISERDLFSDGQLAIAELPQEADLFSDNNSPIEYDAHCTWEAWEEDMIRYDPTERGFGQFFTYASCYWLDHFGALTVEPLPQLSSIEILCKAGFTLLRNWIQQNCRPDCAMMPRFDFDSNLYDPLGITSLWGSEAMLRHIIQNSDFNNDNYLPESAMKAADQLVRWGDISRLRVLFTDGKLGHQLQTLDFFRLLTRRWSSTTARHPNWDVAFDLQKWGNELLCTAASADCMPLIQRLISSAQHNADLQSELLRLSDSHGQRELRAAVRLGDLDMCCLLVGTGNVDPLSALTWDAEGKMSLKDNIPENENAQPILQLLCSHAEVGSLDLDSMSDSSWENWGVSSVDWVYDRCNLPGYV</sequence>
<dbReference type="InterPro" id="IPR027417">
    <property type="entry name" value="P-loop_NTPase"/>
</dbReference>
<keyword evidence="4" id="KW-1185">Reference proteome</keyword>
<dbReference type="Gene3D" id="3.40.50.300">
    <property type="entry name" value="P-loop containing nucleotide triphosphate hydrolases"/>
    <property type="match status" value="1"/>
</dbReference>
<evidence type="ECO:0000313" key="4">
    <source>
        <dbReference type="Proteomes" id="UP000325780"/>
    </source>
</evidence>
<dbReference type="Pfam" id="PF24883">
    <property type="entry name" value="NPHP3_N"/>
    <property type="match status" value="1"/>
</dbReference>
<proteinExistence type="predicted"/>
<protein>
    <recommendedName>
        <fullName evidence="2">NACHT domain-containing protein</fullName>
    </recommendedName>
</protein>
<name>A0A5N6U045_ASPAV</name>
<dbReference type="PROSITE" id="PS50837">
    <property type="entry name" value="NACHT"/>
    <property type="match status" value="1"/>
</dbReference>
<evidence type="ECO:0000313" key="3">
    <source>
        <dbReference type="EMBL" id="KAE8151968.1"/>
    </source>
</evidence>
<reference evidence="3 4" key="1">
    <citation type="submission" date="2019-04" db="EMBL/GenBank/DDBJ databases">
        <title>Friends and foes A comparative genomics study of 23 Aspergillus species from section Flavi.</title>
        <authorList>
            <consortium name="DOE Joint Genome Institute"/>
            <person name="Kjaerbolling I."/>
            <person name="Vesth T."/>
            <person name="Frisvad J.C."/>
            <person name="Nybo J.L."/>
            <person name="Theobald S."/>
            <person name="Kildgaard S."/>
            <person name="Isbrandt T."/>
            <person name="Kuo A."/>
            <person name="Sato A."/>
            <person name="Lyhne E.K."/>
            <person name="Kogle M.E."/>
            <person name="Wiebenga A."/>
            <person name="Kun R.S."/>
            <person name="Lubbers R.J."/>
            <person name="Makela M.R."/>
            <person name="Barry K."/>
            <person name="Chovatia M."/>
            <person name="Clum A."/>
            <person name="Daum C."/>
            <person name="Haridas S."/>
            <person name="He G."/>
            <person name="LaButti K."/>
            <person name="Lipzen A."/>
            <person name="Mondo S."/>
            <person name="Riley R."/>
            <person name="Salamov A."/>
            <person name="Simmons B.A."/>
            <person name="Magnuson J.K."/>
            <person name="Henrissat B."/>
            <person name="Mortensen U.H."/>
            <person name="Larsen T.O."/>
            <person name="Devries R.P."/>
            <person name="Grigoriev I.V."/>
            <person name="Machida M."/>
            <person name="Baker S.E."/>
            <person name="Andersen M.R."/>
        </authorList>
    </citation>
    <scope>NUCLEOTIDE SEQUENCE [LARGE SCALE GENOMIC DNA]</scope>
    <source>
        <strain evidence="3 4">IBT 18842</strain>
    </source>
</reference>
<accession>A0A5N6U045</accession>
<evidence type="ECO:0000256" key="1">
    <source>
        <dbReference type="ARBA" id="ARBA00022737"/>
    </source>
</evidence>
<keyword evidence="1" id="KW-0677">Repeat</keyword>
<organism evidence="3 4">
    <name type="scientific">Aspergillus avenaceus</name>
    <dbReference type="NCBI Taxonomy" id="36643"/>
    <lineage>
        <taxon>Eukaryota</taxon>
        <taxon>Fungi</taxon>
        <taxon>Dikarya</taxon>
        <taxon>Ascomycota</taxon>
        <taxon>Pezizomycotina</taxon>
        <taxon>Eurotiomycetes</taxon>
        <taxon>Eurotiomycetidae</taxon>
        <taxon>Eurotiales</taxon>
        <taxon>Aspergillaceae</taxon>
        <taxon>Aspergillus</taxon>
        <taxon>Aspergillus subgen. Circumdati</taxon>
    </lineage>
</organism>
<dbReference type="SUPFAM" id="SSF52540">
    <property type="entry name" value="P-loop containing nucleoside triphosphate hydrolases"/>
    <property type="match status" value="1"/>
</dbReference>
<feature type="domain" description="NACHT" evidence="2">
    <location>
        <begin position="288"/>
        <end position="436"/>
    </location>
</feature>
<evidence type="ECO:0000259" key="2">
    <source>
        <dbReference type="PROSITE" id="PS50837"/>
    </source>
</evidence>
<dbReference type="InterPro" id="IPR007111">
    <property type="entry name" value="NACHT_NTPase"/>
</dbReference>
<dbReference type="OrthoDB" id="62952at2759"/>
<dbReference type="PANTHER" id="PTHR10039:SF10">
    <property type="entry name" value="NACHT DOMAIN-CONTAINING PROTEIN"/>
    <property type="match status" value="1"/>
</dbReference>
<dbReference type="EMBL" id="ML742061">
    <property type="protein sequence ID" value="KAE8151968.1"/>
    <property type="molecule type" value="Genomic_DNA"/>
</dbReference>
<dbReference type="AlphaFoldDB" id="A0A5N6U045"/>
<dbReference type="Proteomes" id="UP000325780">
    <property type="component" value="Unassembled WGS sequence"/>
</dbReference>
<gene>
    <name evidence="3" type="ORF">BDV25DRAFT_128354</name>
</gene>